<feature type="domain" description="Putative tail fiber protein gp53-like C-terminal" evidence="1">
    <location>
        <begin position="234"/>
        <end position="310"/>
    </location>
</feature>
<reference evidence="2 3" key="1">
    <citation type="submission" date="2017-09" db="EMBL/GenBank/DDBJ databases">
        <authorList>
            <person name="Ehlers B."/>
            <person name="Leendertz F.H."/>
        </authorList>
    </citation>
    <scope>NUCLEOTIDE SEQUENCE [LARGE SCALE GENOMIC DNA]</scope>
    <source>
        <strain evidence="2 3">DJ-1</strain>
    </source>
</reference>
<dbReference type="InterPro" id="IPR054075">
    <property type="entry name" value="Gp53-like_C"/>
</dbReference>
<accession>A0A2A3M3Q8</accession>
<gene>
    <name evidence="2" type="ORF">CMV24_14990</name>
</gene>
<proteinExistence type="predicted"/>
<dbReference type="Proteomes" id="UP000218102">
    <property type="component" value="Unassembled WGS sequence"/>
</dbReference>
<organism evidence="2 3">
    <name type="scientific">Pseudomonas plecoglossicida</name>
    <dbReference type="NCBI Taxonomy" id="70775"/>
    <lineage>
        <taxon>Bacteria</taxon>
        <taxon>Pseudomonadati</taxon>
        <taxon>Pseudomonadota</taxon>
        <taxon>Gammaproteobacteria</taxon>
        <taxon>Pseudomonadales</taxon>
        <taxon>Pseudomonadaceae</taxon>
        <taxon>Pseudomonas</taxon>
    </lineage>
</organism>
<comment type="caution">
    <text evidence="2">The sequence shown here is derived from an EMBL/GenBank/DDBJ whole genome shotgun (WGS) entry which is preliminary data.</text>
</comment>
<evidence type="ECO:0000259" key="1">
    <source>
        <dbReference type="Pfam" id="PF21882"/>
    </source>
</evidence>
<name>A0A2A3M3Q8_PSEDL</name>
<evidence type="ECO:0000313" key="3">
    <source>
        <dbReference type="Proteomes" id="UP000218102"/>
    </source>
</evidence>
<protein>
    <recommendedName>
        <fullName evidence="1">Putative tail fiber protein gp53-like C-terminal domain-containing protein</fullName>
    </recommendedName>
</protein>
<dbReference type="AlphaFoldDB" id="A0A2A3M3Q8"/>
<evidence type="ECO:0000313" key="2">
    <source>
        <dbReference type="EMBL" id="PBJ94760.1"/>
    </source>
</evidence>
<dbReference type="Pfam" id="PF21882">
    <property type="entry name" value="Gp53-like_C"/>
    <property type="match status" value="1"/>
</dbReference>
<dbReference type="RefSeq" id="WP_096010173.1">
    <property type="nucleotide sequence ID" value="NZ_NTME01000013.1"/>
</dbReference>
<dbReference type="Gene3D" id="2.60.40.3940">
    <property type="match status" value="1"/>
</dbReference>
<dbReference type="EMBL" id="NTME01000013">
    <property type="protein sequence ID" value="PBJ94760.1"/>
    <property type="molecule type" value="Genomic_DNA"/>
</dbReference>
<sequence>MADLPETAEWTPGIYQFETSDPVLGGPEGIDNLPSKQLANRTGWLKQRIASLESGDISVGKAGGLAQARMIAITGDASWSVSFNGEGNVTAVLTLANSGVAAGSYGKVMVNAKGLVVAGSALSAADIPDLDWSKIATGKPSNLAGYGITPADQAQAEAGTDNTRPMTPLRVFQAIAKVVVQATEVAFGWAKVATQAQADAGTDDTTIVTPKKLRNGFVITLGASGYIAFPTWLGGLVVQWGSATIVGIAGNGFSFPTAFPNACLKIIGTVTDPSSSDDFVTFHGAYAPAGASARNSSASTRTVAYIAIGN</sequence>